<reference evidence="1 2" key="1">
    <citation type="submission" date="2018-01" db="EMBL/GenBank/DDBJ databases">
        <title>Complete genome sequence of Bacteriovorax stolpii DSM12778.</title>
        <authorList>
            <person name="Tang B."/>
            <person name="Chang J."/>
        </authorList>
    </citation>
    <scope>NUCLEOTIDE SEQUENCE [LARGE SCALE GENOMIC DNA]</scope>
    <source>
        <strain evidence="1 2">DSM 12778</strain>
    </source>
</reference>
<dbReference type="Proteomes" id="UP000235584">
    <property type="component" value="Chromosome"/>
</dbReference>
<keyword evidence="2" id="KW-1185">Reference proteome</keyword>
<accession>A0A2K9NQ80</accession>
<protein>
    <submittedName>
        <fullName evidence="1">Uncharacterized protein</fullName>
    </submittedName>
</protein>
<dbReference type="AlphaFoldDB" id="A0A2K9NQ80"/>
<sequence>MKSKYRFFILILIIFSLNTYSETLPTVGQDVLQFYRNLTLQIRNSAEFKVPMIGSDQSYSYELEFADPVYKEPIVGEFSLGNDPKKFYRQFWDRIMLKDGSHAMINGEEIPLTCIFISGQDNRYSGNADPRFPQFIMKVYLVANDYSCVGPLNPGFPTAGGKEEAWDTYLYYEVKDPTIMLPVEAKIRYRWNEFHSVLVK</sequence>
<dbReference type="KEGG" id="bsto:C0V70_05965"/>
<dbReference type="EMBL" id="CP025704">
    <property type="protein sequence ID" value="AUN97667.1"/>
    <property type="molecule type" value="Genomic_DNA"/>
</dbReference>
<proteinExistence type="predicted"/>
<evidence type="ECO:0000313" key="1">
    <source>
        <dbReference type="EMBL" id="AUN97667.1"/>
    </source>
</evidence>
<gene>
    <name evidence="1" type="ORF">C0V70_05965</name>
</gene>
<organism evidence="1 2">
    <name type="scientific">Bacteriovorax stolpii</name>
    <name type="common">Bdellovibrio stolpii</name>
    <dbReference type="NCBI Taxonomy" id="960"/>
    <lineage>
        <taxon>Bacteria</taxon>
        <taxon>Pseudomonadati</taxon>
        <taxon>Bdellovibrionota</taxon>
        <taxon>Bacteriovoracia</taxon>
        <taxon>Bacteriovoracales</taxon>
        <taxon>Bacteriovoracaceae</taxon>
        <taxon>Bacteriovorax</taxon>
    </lineage>
</organism>
<name>A0A2K9NQ80_BACTC</name>
<evidence type="ECO:0000313" key="2">
    <source>
        <dbReference type="Proteomes" id="UP000235584"/>
    </source>
</evidence>
<dbReference type="RefSeq" id="WP_102242962.1">
    <property type="nucleotide sequence ID" value="NZ_CP025704.1"/>
</dbReference>